<sequence>MSREPSNRKVFIGDLARDARKDEVEDACRKYGRVMDVWLARNPPGFAFVEYEDERDAADAVRDLDGRDICGRRVRVELSSERSRRGRGPKSDSKCYECNQRGHFARECRDRRVNRRDRGYSRDRRSPPSPRRSRSPRRRRDRSPSYRRERSAPRRTPSNGRDRSRSGSKGSGKRHRSPSQQRSKSPSHRGRSYSRSQSVDSARSRGSRDQESKRRRRSPE</sequence>
<name>A0A7R8YWG6_HERIL</name>
<evidence type="ECO:0000256" key="1">
    <source>
        <dbReference type="ARBA" id="ARBA00004123"/>
    </source>
</evidence>
<dbReference type="Gene3D" id="3.30.70.330">
    <property type="match status" value="1"/>
</dbReference>
<dbReference type="InParanoid" id="A0A7R8YWG6"/>
<feature type="compositionally biased region" description="Basic residues" evidence="6">
    <location>
        <begin position="131"/>
        <end position="141"/>
    </location>
</feature>
<evidence type="ECO:0000313" key="10">
    <source>
        <dbReference type="Proteomes" id="UP000594454"/>
    </source>
</evidence>
<feature type="domain" description="RRM" evidence="7">
    <location>
        <begin position="8"/>
        <end position="81"/>
    </location>
</feature>
<feature type="compositionally biased region" description="Basic and acidic residues" evidence="6">
    <location>
        <begin position="104"/>
        <end position="126"/>
    </location>
</feature>
<keyword evidence="4" id="KW-0863">Zinc-finger</keyword>
<dbReference type="OrthoDB" id="5970at2759"/>
<dbReference type="SMART" id="SM00360">
    <property type="entry name" value="RRM"/>
    <property type="match status" value="1"/>
</dbReference>
<keyword evidence="4" id="KW-0479">Metal-binding</keyword>
<dbReference type="GO" id="GO:0008270">
    <property type="term" value="F:zinc ion binding"/>
    <property type="evidence" value="ECO:0007669"/>
    <property type="project" value="UniProtKB-KW"/>
</dbReference>
<keyword evidence="10" id="KW-1185">Reference proteome</keyword>
<feature type="region of interest" description="Disordered" evidence="6">
    <location>
        <begin position="76"/>
        <end position="220"/>
    </location>
</feature>
<organism evidence="9 10">
    <name type="scientific">Hermetia illucens</name>
    <name type="common">Black soldier fly</name>
    <dbReference type="NCBI Taxonomy" id="343691"/>
    <lineage>
        <taxon>Eukaryota</taxon>
        <taxon>Metazoa</taxon>
        <taxon>Ecdysozoa</taxon>
        <taxon>Arthropoda</taxon>
        <taxon>Hexapoda</taxon>
        <taxon>Insecta</taxon>
        <taxon>Pterygota</taxon>
        <taxon>Neoptera</taxon>
        <taxon>Endopterygota</taxon>
        <taxon>Diptera</taxon>
        <taxon>Brachycera</taxon>
        <taxon>Stratiomyomorpha</taxon>
        <taxon>Stratiomyidae</taxon>
        <taxon>Hermetiinae</taxon>
        <taxon>Hermetia</taxon>
    </lineage>
</organism>
<evidence type="ECO:0000256" key="6">
    <source>
        <dbReference type="SAM" id="MobiDB-lite"/>
    </source>
</evidence>
<dbReference type="EMBL" id="LR899012">
    <property type="protein sequence ID" value="CAD7087334.1"/>
    <property type="molecule type" value="Genomic_DNA"/>
</dbReference>
<dbReference type="SUPFAM" id="SSF54928">
    <property type="entry name" value="RNA-binding domain, RBD"/>
    <property type="match status" value="1"/>
</dbReference>
<evidence type="ECO:0000256" key="4">
    <source>
        <dbReference type="PROSITE-ProRule" id="PRU00047"/>
    </source>
</evidence>
<dbReference type="FunFam" id="3.30.70.330:FF:001074">
    <property type="entry name" value="Splicing factor, arginine/serine-rich 7"/>
    <property type="match status" value="1"/>
</dbReference>
<evidence type="ECO:0000256" key="3">
    <source>
        <dbReference type="ARBA" id="ARBA00023242"/>
    </source>
</evidence>
<reference evidence="9 10" key="1">
    <citation type="submission" date="2020-11" db="EMBL/GenBank/DDBJ databases">
        <authorList>
            <person name="Wallbank WR R."/>
            <person name="Pardo Diaz C."/>
            <person name="Kozak K."/>
            <person name="Martin S."/>
            <person name="Jiggins C."/>
            <person name="Moest M."/>
            <person name="Warren A I."/>
            <person name="Generalovic N T."/>
            <person name="Byers J.R.P. K."/>
            <person name="Montejo-Kovacevich G."/>
            <person name="Yen C E."/>
        </authorList>
    </citation>
    <scope>NUCLEOTIDE SEQUENCE [LARGE SCALE GENOMIC DNA]</scope>
</reference>
<feature type="compositionally biased region" description="Basic and acidic residues" evidence="6">
    <location>
        <begin position="76"/>
        <end position="95"/>
    </location>
</feature>
<evidence type="ECO:0000256" key="2">
    <source>
        <dbReference type="ARBA" id="ARBA00022884"/>
    </source>
</evidence>
<evidence type="ECO:0000259" key="8">
    <source>
        <dbReference type="PROSITE" id="PS50158"/>
    </source>
</evidence>
<feature type="domain" description="CCHC-type" evidence="8">
    <location>
        <begin position="94"/>
        <end position="110"/>
    </location>
</feature>
<feature type="compositionally biased region" description="Basic and acidic residues" evidence="6">
    <location>
        <begin position="142"/>
        <end position="152"/>
    </location>
</feature>
<keyword evidence="4" id="KW-0862">Zinc</keyword>
<dbReference type="PROSITE" id="PS50158">
    <property type="entry name" value="ZF_CCHC"/>
    <property type="match status" value="1"/>
</dbReference>
<dbReference type="CDD" id="cd12373">
    <property type="entry name" value="RRM_SRSF3_like"/>
    <property type="match status" value="1"/>
</dbReference>
<comment type="subcellular location">
    <subcellularLocation>
        <location evidence="1">Nucleus</location>
    </subcellularLocation>
</comment>
<dbReference type="InterPro" id="IPR000504">
    <property type="entry name" value="RRM_dom"/>
</dbReference>
<dbReference type="PROSITE" id="PS50102">
    <property type="entry name" value="RRM"/>
    <property type="match status" value="1"/>
</dbReference>
<dbReference type="PANTHER" id="PTHR48038:SF3">
    <property type="entry name" value="SPLICING FACTOR, ARGININE_SERINE-RICH 1-RELATED"/>
    <property type="match status" value="1"/>
</dbReference>
<dbReference type="Pfam" id="PF00076">
    <property type="entry name" value="RRM_1"/>
    <property type="match status" value="1"/>
</dbReference>
<dbReference type="PANTHER" id="PTHR48038">
    <property type="entry name" value="RIBONUCLEOPROTEIN RB97D"/>
    <property type="match status" value="1"/>
</dbReference>
<dbReference type="GO" id="GO:0003723">
    <property type="term" value="F:RNA binding"/>
    <property type="evidence" value="ECO:0007669"/>
    <property type="project" value="UniProtKB-UniRule"/>
</dbReference>
<evidence type="ECO:0000256" key="5">
    <source>
        <dbReference type="PROSITE-ProRule" id="PRU00176"/>
    </source>
</evidence>
<dbReference type="Proteomes" id="UP000594454">
    <property type="component" value="Chromosome 4"/>
</dbReference>
<feature type="compositionally biased region" description="Basic and acidic residues" evidence="6">
    <location>
        <begin position="202"/>
        <end position="220"/>
    </location>
</feature>
<dbReference type="FunCoup" id="A0A7R8YWG6">
    <property type="interactions" value="1210"/>
</dbReference>
<dbReference type="Gene3D" id="4.10.60.10">
    <property type="entry name" value="Zinc finger, CCHC-type"/>
    <property type="match status" value="1"/>
</dbReference>
<dbReference type="AlphaFoldDB" id="A0A7R8YWG6"/>
<dbReference type="SMART" id="SM00343">
    <property type="entry name" value="ZnF_C2HC"/>
    <property type="match status" value="1"/>
</dbReference>
<evidence type="ECO:0000259" key="7">
    <source>
        <dbReference type="PROSITE" id="PS50102"/>
    </source>
</evidence>
<dbReference type="GO" id="GO:0005634">
    <property type="term" value="C:nucleus"/>
    <property type="evidence" value="ECO:0007669"/>
    <property type="project" value="UniProtKB-SubCell"/>
</dbReference>
<dbReference type="InterPro" id="IPR001878">
    <property type="entry name" value="Znf_CCHC"/>
</dbReference>
<keyword evidence="3" id="KW-0539">Nucleus</keyword>
<proteinExistence type="predicted"/>
<accession>A0A7R8YWG6</accession>
<dbReference type="InterPro" id="IPR012677">
    <property type="entry name" value="Nucleotide-bd_a/b_plait_sf"/>
</dbReference>
<evidence type="ECO:0000313" key="9">
    <source>
        <dbReference type="EMBL" id="CAD7087334.1"/>
    </source>
</evidence>
<keyword evidence="2 5" id="KW-0694">RNA-binding</keyword>
<protein>
    <submittedName>
        <fullName evidence="9">Uncharacterized protein</fullName>
    </submittedName>
</protein>
<gene>
    <name evidence="9" type="ORF">HERILL_LOCUS10050</name>
</gene>
<dbReference type="InterPro" id="IPR035979">
    <property type="entry name" value="RBD_domain_sf"/>
</dbReference>
<dbReference type="Pfam" id="PF00098">
    <property type="entry name" value="zf-CCHC"/>
    <property type="match status" value="1"/>
</dbReference>